<evidence type="ECO:0000313" key="3">
    <source>
        <dbReference type="Proteomes" id="UP001141259"/>
    </source>
</evidence>
<dbReference type="EMBL" id="JANYMP010000012">
    <property type="protein sequence ID" value="MCS7480175.1"/>
    <property type="molecule type" value="Genomic_DNA"/>
</dbReference>
<dbReference type="AlphaFoldDB" id="A0A9X2VNZ5"/>
<dbReference type="InterPro" id="IPR007278">
    <property type="entry name" value="DUF397"/>
</dbReference>
<proteinExistence type="predicted"/>
<sequence>MTESAPIYDDKAHVRGNLDLTKAEWQRGGDDSDPDGEHVEIAFVEHTDDVTYVAMRNSAHPEGPVLVFTPAEWDAFILGAKDGEFDEPW</sequence>
<evidence type="ECO:0000313" key="2">
    <source>
        <dbReference type="EMBL" id="MCS7480175.1"/>
    </source>
</evidence>
<protein>
    <submittedName>
        <fullName evidence="2">DUF397 domain-containing protein</fullName>
    </submittedName>
</protein>
<feature type="domain" description="DUF397" evidence="1">
    <location>
        <begin position="24"/>
        <end position="81"/>
    </location>
</feature>
<reference evidence="2" key="1">
    <citation type="submission" date="2022-08" db="EMBL/GenBank/DDBJ databases">
        <authorList>
            <person name="Tistechok S."/>
            <person name="Samborskyy M."/>
            <person name="Roman I."/>
        </authorList>
    </citation>
    <scope>NUCLEOTIDE SEQUENCE</scope>
    <source>
        <strain evidence="2">DSM 103496</strain>
    </source>
</reference>
<dbReference type="Proteomes" id="UP001141259">
    <property type="component" value="Unassembled WGS sequence"/>
</dbReference>
<dbReference type="Pfam" id="PF04149">
    <property type="entry name" value="DUF397"/>
    <property type="match status" value="1"/>
</dbReference>
<name>A0A9X2VNZ5_9PSEU</name>
<dbReference type="RefSeq" id="WP_259625666.1">
    <property type="nucleotide sequence ID" value="NZ_JANYMP010000012.1"/>
</dbReference>
<evidence type="ECO:0000259" key="1">
    <source>
        <dbReference type="Pfam" id="PF04149"/>
    </source>
</evidence>
<keyword evidence="3" id="KW-1185">Reference proteome</keyword>
<comment type="caution">
    <text evidence="2">The sequence shown here is derived from an EMBL/GenBank/DDBJ whole genome shotgun (WGS) entry which is preliminary data.</text>
</comment>
<gene>
    <name evidence="2" type="ORF">NZH93_25240</name>
</gene>
<organism evidence="2 3">
    <name type="scientific">Umezawaea endophytica</name>
    <dbReference type="NCBI Taxonomy" id="1654476"/>
    <lineage>
        <taxon>Bacteria</taxon>
        <taxon>Bacillati</taxon>
        <taxon>Actinomycetota</taxon>
        <taxon>Actinomycetes</taxon>
        <taxon>Pseudonocardiales</taxon>
        <taxon>Pseudonocardiaceae</taxon>
        <taxon>Umezawaea</taxon>
    </lineage>
</organism>
<accession>A0A9X2VNZ5</accession>